<comment type="caution">
    <text evidence="2">The sequence shown here is derived from an EMBL/GenBank/DDBJ whole genome shotgun (WGS) entry which is preliminary data.</text>
</comment>
<dbReference type="AlphaFoldDB" id="A0A3N6PLG4"/>
<keyword evidence="1" id="KW-1133">Transmembrane helix</keyword>
<evidence type="ECO:0000313" key="2">
    <source>
        <dbReference type="EMBL" id="RQH57525.1"/>
    </source>
</evidence>
<dbReference type="EMBL" id="RCBY01000002">
    <property type="protein sequence ID" value="RQH57525.1"/>
    <property type="molecule type" value="Genomic_DNA"/>
</dbReference>
<dbReference type="Proteomes" id="UP000269154">
    <property type="component" value="Unassembled WGS sequence"/>
</dbReference>
<accession>A0A3N6PLG4</accession>
<evidence type="ECO:0000256" key="1">
    <source>
        <dbReference type="SAM" id="Phobius"/>
    </source>
</evidence>
<sequence>MHSASERLSVGKWENLQVRQMCCHSQKVDLQDKRAIADFYQFIWKLFFLWLVFYHTYNRR</sequence>
<name>A0A3N6PLG4_9CYAN</name>
<proteinExistence type="predicted"/>
<gene>
    <name evidence="2" type="ORF">D5R40_00690</name>
</gene>
<reference evidence="2 3" key="1">
    <citation type="journal article" date="2018" name="ACS Chem. Biol.">
        <title>Ketoreductase domain dysfunction expands chemodiversity: malyngamide biosynthesis in the cyanobacterium Okeania hirsuta.</title>
        <authorList>
            <person name="Moss N.A."/>
            <person name="Leao T."/>
            <person name="Rankin M."/>
            <person name="McCullough T.M."/>
            <person name="Qu P."/>
            <person name="Korobeynikov A."/>
            <person name="Smith J.L."/>
            <person name="Gerwick L."/>
            <person name="Gerwick W.H."/>
        </authorList>
    </citation>
    <scope>NUCLEOTIDE SEQUENCE [LARGE SCALE GENOMIC DNA]</scope>
    <source>
        <strain evidence="2 3">PAB10Feb10-1</strain>
    </source>
</reference>
<keyword evidence="1" id="KW-0472">Membrane</keyword>
<organism evidence="2 3">
    <name type="scientific">Okeania hirsuta</name>
    <dbReference type="NCBI Taxonomy" id="1458930"/>
    <lineage>
        <taxon>Bacteria</taxon>
        <taxon>Bacillati</taxon>
        <taxon>Cyanobacteriota</taxon>
        <taxon>Cyanophyceae</taxon>
        <taxon>Oscillatoriophycideae</taxon>
        <taxon>Oscillatoriales</taxon>
        <taxon>Microcoleaceae</taxon>
        <taxon>Okeania</taxon>
    </lineage>
</organism>
<feature type="transmembrane region" description="Helical" evidence="1">
    <location>
        <begin position="39"/>
        <end position="57"/>
    </location>
</feature>
<protein>
    <submittedName>
        <fullName evidence="2">Uncharacterized protein</fullName>
    </submittedName>
</protein>
<dbReference type="RefSeq" id="WP_124146193.1">
    <property type="nucleotide sequence ID" value="NZ_CAWOKI010000144.1"/>
</dbReference>
<keyword evidence="1" id="KW-0812">Transmembrane</keyword>
<evidence type="ECO:0000313" key="3">
    <source>
        <dbReference type="Proteomes" id="UP000269154"/>
    </source>
</evidence>
<keyword evidence="3" id="KW-1185">Reference proteome</keyword>